<keyword evidence="10 16" id="KW-0040">ANK repeat</keyword>
<comment type="subcellular location">
    <subcellularLocation>
        <location evidence="2">Secreted</location>
    </subcellularLocation>
    <subcellularLocation>
        <location evidence="1">Target cell membrane</location>
    </subcellularLocation>
</comment>
<dbReference type="GO" id="GO:0044218">
    <property type="term" value="C:other organism cell membrane"/>
    <property type="evidence" value="ECO:0007669"/>
    <property type="project" value="UniProtKB-KW"/>
</dbReference>
<keyword evidence="9" id="KW-0638">Presynaptic neurotoxin</keyword>
<dbReference type="GO" id="GO:0044231">
    <property type="term" value="C:host cell presynaptic membrane"/>
    <property type="evidence" value="ECO:0007669"/>
    <property type="project" value="UniProtKB-KW"/>
</dbReference>
<keyword evidence="11" id="KW-0472">Membrane</keyword>
<evidence type="ECO:0000256" key="15">
    <source>
        <dbReference type="ARBA" id="ARBA00049811"/>
    </source>
</evidence>
<reference evidence="17" key="1">
    <citation type="submission" date="2020-08" db="EMBL/GenBank/DDBJ databases">
        <title>Multicomponent nature underlies the extraordinary mechanical properties of spider dragline silk.</title>
        <authorList>
            <person name="Kono N."/>
            <person name="Nakamura H."/>
            <person name="Mori M."/>
            <person name="Yoshida Y."/>
            <person name="Ohtoshi R."/>
            <person name="Malay A.D."/>
            <person name="Moran D.A.P."/>
            <person name="Tomita M."/>
            <person name="Numata K."/>
            <person name="Arakawa K."/>
        </authorList>
    </citation>
    <scope>NUCLEOTIDE SEQUENCE</scope>
</reference>
<evidence type="ECO:0000256" key="2">
    <source>
        <dbReference type="ARBA" id="ARBA00004613"/>
    </source>
</evidence>
<evidence type="ECO:0000256" key="4">
    <source>
        <dbReference type="ARBA" id="ARBA00022525"/>
    </source>
</evidence>
<dbReference type="PANTHER" id="PTHR24198:SF165">
    <property type="entry name" value="ANKYRIN REPEAT-CONTAINING PROTEIN-RELATED"/>
    <property type="match status" value="1"/>
</dbReference>
<proteinExistence type="inferred from homology"/>
<dbReference type="AlphaFoldDB" id="A0A8X7CLJ5"/>
<evidence type="ECO:0000256" key="6">
    <source>
        <dbReference type="ARBA" id="ARBA00022656"/>
    </source>
</evidence>
<dbReference type="PROSITE" id="PS50088">
    <property type="entry name" value="ANK_REPEAT"/>
    <property type="match status" value="1"/>
</dbReference>
<evidence type="ECO:0000256" key="16">
    <source>
        <dbReference type="PROSITE-ProRule" id="PRU00023"/>
    </source>
</evidence>
<dbReference type="GO" id="GO:0006887">
    <property type="term" value="P:exocytosis"/>
    <property type="evidence" value="ECO:0007669"/>
    <property type="project" value="UniProtKB-KW"/>
</dbReference>
<keyword evidence="18" id="KW-1185">Reference proteome</keyword>
<accession>A0A8X7CLJ5</accession>
<dbReference type="SMART" id="SM00248">
    <property type="entry name" value="ANK"/>
    <property type="match status" value="3"/>
</dbReference>
<keyword evidence="8" id="KW-0677">Repeat</keyword>
<evidence type="ECO:0000256" key="7">
    <source>
        <dbReference type="ARBA" id="ARBA00022699"/>
    </source>
</evidence>
<evidence type="ECO:0000256" key="1">
    <source>
        <dbReference type="ARBA" id="ARBA00004175"/>
    </source>
</evidence>
<evidence type="ECO:0000256" key="9">
    <source>
        <dbReference type="ARBA" id="ARBA00023028"/>
    </source>
</evidence>
<dbReference type="PROSITE" id="PS50297">
    <property type="entry name" value="ANK_REP_REGION"/>
    <property type="match status" value="1"/>
</dbReference>
<dbReference type="Pfam" id="PF12796">
    <property type="entry name" value="Ank_2"/>
    <property type="match status" value="1"/>
</dbReference>
<evidence type="ECO:0000256" key="3">
    <source>
        <dbReference type="ARBA" id="ARBA00022483"/>
    </source>
</evidence>
<comment type="subunit">
    <text evidence="14">Homotetramer in membranes.</text>
</comment>
<comment type="similarity">
    <text evidence="13">Belongs to the cationic peptide 01 (latrotoxin) family. 03 (alpha-latrotoxin) subfamily.</text>
</comment>
<sequence>MHIYSYSTTDDAFQIDEGYTKMGERTLGDTQFLELLLEHGANSTTEKGAPIFQIFSRMHCGVNKTYRAQIHHTITIWKSQNCTKALGCAVFEGRLDTVNYLIEDTQADFNIQDNDGSTPLSLASEHGYGDIVKILIDKGADINFADDHGMSPLYHAVTQNRMDVYKPIVNRIAELEVSGLELSPQNLELKTQVMPRNRKKEYFYTIIKR</sequence>
<evidence type="ECO:0000313" key="17">
    <source>
        <dbReference type="EMBL" id="GFY72918.1"/>
    </source>
</evidence>
<protein>
    <recommendedName>
        <fullName evidence="15">Alpha-latrotoxin</fullName>
    </recommendedName>
</protein>
<feature type="repeat" description="ANK" evidence="16">
    <location>
        <begin position="115"/>
        <end position="147"/>
    </location>
</feature>
<evidence type="ECO:0000256" key="5">
    <source>
        <dbReference type="ARBA" id="ARBA00022537"/>
    </source>
</evidence>
<dbReference type="InterPro" id="IPR002110">
    <property type="entry name" value="Ankyrin_rpt"/>
</dbReference>
<dbReference type="PANTHER" id="PTHR24198">
    <property type="entry name" value="ANKYRIN REPEAT AND PROTEIN KINASE DOMAIN-CONTAINING PROTEIN"/>
    <property type="match status" value="1"/>
</dbReference>
<dbReference type="OrthoDB" id="426293at2759"/>
<evidence type="ECO:0000256" key="12">
    <source>
        <dbReference type="ARBA" id="ARBA00023298"/>
    </source>
</evidence>
<dbReference type="InterPro" id="IPR036770">
    <property type="entry name" value="Ankyrin_rpt-contain_sf"/>
</dbReference>
<evidence type="ECO:0000256" key="11">
    <source>
        <dbReference type="ARBA" id="ARBA00023136"/>
    </source>
</evidence>
<keyword evidence="3" id="KW-0268">Exocytosis</keyword>
<keyword evidence="6" id="KW-0800">Toxin</keyword>
<comment type="caution">
    <text evidence="17">The sequence shown here is derived from an EMBL/GenBank/DDBJ whole genome shotgun (WGS) entry which is preliminary data.</text>
</comment>
<keyword evidence="5" id="KW-1052">Target cell membrane</keyword>
<evidence type="ECO:0000256" key="8">
    <source>
        <dbReference type="ARBA" id="ARBA00022737"/>
    </source>
</evidence>
<dbReference type="GO" id="GO:0090729">
    <property type="term" value="F:toxin activity"/>
    <property type="evidence" value="ECO:0007669"/>
    <property type="project" value="UniProtKB-KW"/>
</dbReference>
<dbReference type="SUPFAM" id="SSF48403">
    <property type="entry name" value="Ankyrin repeat"/>
    <property type="match status" value="1"/>
</dbReference>
<evidence type="ECO:0000256" key="13">
    <source>
        <dbReference type="ARBA" id="ARBA00049657"/>
    </source>
</evidence>
<dbReference type="Proteomes" id="UP000886998">
    <property type="component" value="Unassembled WGS sequence"/>
</dbReference>
<dbReference type="GO" id="GO:0005576">
    <property type="term" value="C:extracellular region"/>
    <property type="evidence" value="ECO:0007669"/>
    <property type="project" value="UniProtKB-SubCell"/>
</dbReference>
<organism evidence="17 18">
    <name type="scientific">Trichonephila inaurata madagascariensis</name>
    <dbReference type="NCBI Taxonomy" id="2747483"/>
    <lineage>
        <taxon>Eukaryota</taxon>
        <taxon>Metazoa</taxon>
        <taxon>Ecdysozoa</taxon>
        <taxon>Arthropoda</taxon>
        <taxon>Chelicerata</taxon>
        <taxon>Arachnida</taxon>
        <taxon>Araneae</taxon>
        <taxon>Araneomorphae</taxon>
        <taxon>Entelegynae</taxon>
        <taxon>Araneoidea</taxon>
        <taxon>Nephilidae</taxon>
        <taxon>Trichonephila</taxon>
        <taxon>Trichonephila inaurata</taxon>
    </lineage>
</organism>
<name>A0A8X7CLJ5_9ARAC</name>
<gene>
    <name evidence="17" type="ORF">TNIN_149281</name>
</gene>
<evidence type="ECO:0000313" key="18">
    <source>
        <dbReference type="Proteomes" id="UP000886998"/>
    </source>
</evidence>
<evidence type="ECO:0000256" key="14">
    <source>
        <dbReference type="ARBA" id="ARBA00049715"/>
    </source>
</evidence>
<evidence type="ECO:0000256" key="10">
    <source>
        <dbReference type="ARBA" id="ARBA00023043"/>
    </source>
</evidence>
<keyword evidence="12" id="KW-1053">Target membrane</keyword>
<dbReference type="EMBL" id="BMAV01019735">
    <property type="protein sequence ID" value="GFY72918.1"/>
    <property type="molecule type" value="Genomic_DNA"/>
</dbReference>
<dbReference type="Gene3D" id="1.25.40.20">
    <property type="entry name" value="Ankyrin repeat-containing domain"/>
    <property type="match status" value="1"/>
</dbReference>
<keyword evidence="7" id="KW-0528">Neurotoxin</keyword>
<keyword evidence="4" id="KW-0964">Secreted</keyword>